<dbReference type="EMBL" id="SAYB01000003">
    <property type="protein sequence ID" value="TXJ37927.1"/>
    <property type="molecule type" value="Genomic_DNA"/>
</dbReference>
<evidence type="ECO:0000313" key="1">
    <source>
        <dbReference type="EMBL" id="TXJ37927.1"/>
    </source>
</evidence>
<protein>
    <submittedName>
        <fullName evidence="1">DUF3793 family protein</fullName>
    </submittedName>
</protein>
<sequence length="202" mass="23945">MFDELLINHSAPTLAGIKIANIFTYNYNSKKELCERIVFYNKLLNKKGINLSILKDYNSKVIVYVYNKEKLKNYIESEEVSKFLCDCGYNSRNMYKNIQILSEKMKNYKNFPHEIGIFLGYPLIDICGFINNFGKNCLYSGYWKVYHNKNDAIKTFDSYNRCRFFYTNTFLEGKNILEIIESYSDYSNNINQKKINILEDKK</sequence>
<name>A0A5C8EIT0_9SPIR</name>
<organism evidence="1 2">
    <name type="scientific">Brachyspira aalborgi</name>
    <dbReference type="NCBI Taxonomy" id="29522"/>
    <lineage>
        <taxon>Bacteria</taxon>
        <taxon>Pseudomonadati</taxon>
        <taxon>Spirochaetota</taxon>
        <taxon>Spirochaetia</taxon>
        <taxon>Brachyspirales</taxon>
        <taxon>Brachyspiraceae</taxon>
        <taxon>Brachyspira</taxon>
    </lineage>
</organism>
<gene>
    <name evidence="1" type="ORF">EPJ78_04250</name>
</gene>
<reference evidence="1 2" key="1">
    <citation type="journal article" date="1992" name="Lakartidningen">
        <title>[Penicillin V and not amoxicillin is the first choice preparation in acute otitis].</title>
        <authorList>
            <person name="Kamme C."/>
            <person name="Lundgren K."/>
            <person name="Prellner K."/>
        </authorList>
    </citation>
    <scope>NUCLEOTIDE SEQUENCE [LARGE SCALE GENOMIC DNA]</scope>
    <source>
        <strain evidence="1 2">PC4580III</strain>
    </source>
</reference>
<dbReference type="Pfam" id="PF12672">
    <property type="entry name" value="DUF3793"/>
    <property type="match status" value="1"/>
</dbReference>
<evidence type="ECO:0000313" key="2">
    <source>
        <dbReference type="Proteomes" id="UP000322814"/>
    </source>
</evidence>
<dbReference type="InterPro" id="IPR024523">
    <property type="entry name" value="DUF3793"/>
</dbReference>
<comment type="caution">
    <text evidence="1">The sequence shown here is derived from an EMBL/GenBank/DDBJ whole genome shotgun (WGS) entry which is preliminary data.</text>
</comment>
<proteinExistence type="predicted"/>
<dbReference type="Proteomes" id="UP000322814">
    <property type="component" value="Unassembled WGS sequence"/>
</dbReference>
<dbReference type="AlphaFoldDB" id="A0A5C8EIT0"/>
<accession>A0A5C8EIT0</accession>
<dbReference type="RefSeq" id="WP_147770639.1">
    <property type="nucleotide sequence ID" value="NZ_SAYB01000003.1"/>
</dbReference>